<proteinExistence type="predicted"/>
<sequence>MNKLRIINSACLIIGLSSTVCAGSMGPVSKTETWYMVGGAGYSASIDPDITTDPAVWDFANQGYSNDLGSSAPIFFGFGRYLTDYLRQHGE</sequence>
<evidence type="ECO:0000313" key="3">
    <source>
        <dbReference type="Proteomes" id="UP001139721"/>
    </source>
</evidence>
<keyword evidence="3" id="KW-1185">Reference proteome</keyword>
<name>A0A9X2D0T2_9GAMM</name>
<accession>A0A9X2D0T2</accession>
<organism evidence="2 3">
    <name type="scientific">Legionella maioricensis</name>
    <dbReference type="NCBI Taxonomy" id="2896528"/>
    <lineage>
        <taxon>Bacteria</taxon>
        <taxon>Pseudomonadati</taxon>
        <taxon>Pseudomonadota</taxon>
        <taxon>Gammaproteobacteria</taxon>
        <taxon>Legionellales</taxon>
        <taxon>Legionellaceae</taxon>
        <taxon>Legionella</taxon>
    </lineage>
</organism>
<dbReference type="EMBL" id="JAJKBJ010000010">
    <property type="protein sequence ID" value="MCL9684331.1"/>
    <property type="molecule type" value="Genomic_DNA"/>
</dbReference>
<dbReference type="Proteomes" id="UP001139721">
    <property type="component" value="Unassembled WGS sequence"/>
</dbReference>
<reference evidence="2" key="1">
    <citation type="submission" date="2021-11" db="EMBL/GenBank/DDBJ databases">
        <title>Legionella maioricencis sp. nov., a new species isolated from hot water samples in Mallorca.</title>
        <authorList>
            <person name="Crespi S."/>
            <person name="Drasar V."/>
            <person name="Salva-Serra F."/>
            <person name="Jaen-Luchoro D."/>
            <person name="Pineiro-Iglesias B."/>
            <person name="Aliaga F."/>
            <person name="Fernandez-Juarez V."/>
            <person name="Coll G."/>
            <person name="Moore E.R.B."/>
            <person name="Bennasar-Figueras A."/>
        </authorList>
    </citation>
    <scope>NUCLEOTIDE SEQUENCE</scope>
    <source>
        <strain evidence="2">HCPI-6</strain>
    </source>
</reference>
<evidence type="ECO:0000313" key="2">
    <source>
        <dbReference type="EMBL" id="MCL9684331.1"/>
    </source>
</evidence>
<dbReference type="RefSeq" id="WP_250423950.1">
    <property type="nucleotide sequence ID" value="NZ_JAJKBJ010000010.1"/>
</dbReference>
<evidence type="ECO:0008006" key="4">
    <source>
        <dbReference type="Google" id="ProtNLM"/>
    </source>
</evidence>
<evidence type="ECO:0000256" key="1">
    <source>
        <dbReference type="SAM" id="SignalP"/>
    </source>
</evidence>
<comment type="caution">
    <text evidence="2">The sequence shown here is derived from an EMBL/GenBank/DDBJ whole genome shotgun (WGS) entry which is preliminary data.</text>
</comment>
<feature type="chain" id="PRO_5040899130" description="Opacity protein and related surface antigens" evidence="1">
    <location>
        <begin position="23"/>
        <end position="91"/>
    </location>
</feature>
<feature type="signal peptide" evidence="1">
    <location>
        <begin position="1"/>
        <end position="22"/>
    </location>
</feature>
<gene>
    <name evidence="2" type="ORF">LOX96_09520</name>
</gene>
<dbReference type="AlphaFoldDB" id="A0A9X2D0T2"/>
<keyword evidence="1" id="KW-0732">Signal</keyword>
<protein>
    <recommendedName>
        <fullName evidence="4">Opacity protein and related surface antigens</fullName>
    </recommendedName>
</protein>